<evidence type="ECO:0000313" key="2">
    <source>
        <dbReference type="Proteomes" id="UP000278807"/>
    </source>
</evidence>
<name>A0A0R3TF60_RODNA</name>
<proteinExistence type="predicted"/>
<dbReference type="AlphaFoldDB" id="A0A0R3TF60"/>
<reference evidence="1 2" key="2">
    <citation type="submission" date="2018-11" db="EMBL/GenBank/DDBJ databases">
        <authorList>
            <consortium name="Pathogen Informatics"/>
        </authorList>
    </citation>
    <scope>NUCLEOTIDE SEQUENCE [LARGE SCALE GENOMIC DNA]</scope>
</reference>
<dbReference type="WBParaSite" id="HNAJ_0000570001-mRNA-1">
    <property type="protein sequence ID" value="HNAJ_0000570001-mRNA-1"/>
    <property type="gene ID" value="HNAJ_0000570001"/>
</dbReference>
<dbReference type="EMBL" id="UZAE01005230">
    <property type="protein sequence ID" value="VDO01557.1"/>
    <property type="molecule type" value="Genomic_DNA"/>
</dbReference>
<accession>A0A0R3TF60</accession>
<reference evidence="3" key="1">
    <citation type="submission" date="2017-02" db="UniProtKB">
        <authorList>
            <consortium name="WormBaseParasite"/>
        </authorList>
    </citation>
    <scope>IDENTIFICATION</scope>
</reference>
<evidence type="ECO:0000313" key="3">
    <source>
        <dbReference type="WBParaSite" id="HNAJ_0000570001-mRNA-1"/>
    </source>
</evidence>
<keyword evidence="2" id="KW-1185">Reference proteome</keyword>
<dbReference type="Proteomes" id="UP000278807">
    <property type="component" value="Unassembled WGS sequence"/>
</dbReference>
<sequence length="37" mass="4211">MKVAYADREVSPTPEQKRKITFGFGKAAMKKAKKLKK</sequence>
<gene>
    <name evidence="1" type="ORF">HNAJ_LOCUS5697</name>
</gene>
<organism evidence="3">
    <name type="scientific">Rodentolepis nana</name>
    <name type="common">Dwarf tapeworm</name>
    <name type="synonym">Hymenolepis nana</name>
    <dbReference type="NCBI Taxonomy" id="102285"/>
    <lineage>
        <taxon>Eukaryota</taxon>
        <taxon>Metazoa</taxon>
        <taxon>Spiralia</taxon>
        <taxon>Lophotrochozoa</taxon>
        <taxon>Platyhelminthes</taxon>
        <taxon>Cestoda</taxon>
        <taxon>Eucestoda</taxon>
        <taxon>Cyclophyllidea</taxon>
        <taxon>Hymenolepididae</taxon>
        <taxon>Rodentolepis</taxon>
    </lineage>
</organism>
<protein>
    <submittedName>
        <fullName evidence="3">Transcriptional regulator</fullName>
    </submittedName>
</protein>
<evidence type="ECO:0000313" key="1">
    <source>
        <dbReference type="EMBL" id="VDO01557.1"/>
    </source>
</evidence>